<name>A0AAD7IWA0_9AGAR</name>
<organism evidence="1 2">
    <name type="scientific">Mycena maculata</name>
    <dbReference type="NCBI Taxonomy" id="230809"/>
    <lineage>
        <taxon>Eukaryota</taxon>
        <taxon>Fungi</taxon>
        <taxon>Dikarya</taxon>
        <taxon>Basidiomycota</taxon>
        <taxon>Agaricomycotina</taxon>
        <taxon>Agaricomycetes</taxon>
        <taxon>Agaricomycetidae</taxon>
        <taxon>Agaricales</taxon>
        <taxon>Marasmiineae</taxon>
        <taxon>Mycenaceae</taxon>
        <taxon>Mycena</taxon>
    </lineage>
</organism>
<keyword evidence="2" id="KW-1185">Reference proteome</keyword>
<protein>
    <submittedName>
        <fullName evidence="1">Uncharacterized protein</fullName>
    </submittedName>
</protein>
<reference evidence="1" key="1">
    <citation type="submission" date="2023-03" db="EMBL/GenBank/DDBJ databases">
        <title>Massive genome expansion in bonnet fungi (Mycena s.s.) driven by repeated elements and novel gene families across ecological guilds.</title>
        <authorList>
            <consortium name="Lawrence Berkeley National Laboratory"/>
            <person name="Harder C.B."/>
            <person name="Miyauchi S."/>
            <person name="Viragh M."/>
            <person name="Kuo A."/>
            <person name="Thoen E."/>
            <person name="Andreopoulos B."/>
            <person name="Lu D."/>
            <person name="Skrede I."/>
            <person name="Drula E."/>
            <person name="Henrissat B."/>
            <person name="Morin E."/>
            <person name="Kohler A."/>
            <person name="Barry K."/>
            <person name="LaButti K."/>
            <person name="Morin E."/>
            <person name="Salamov A."/>
            <person name="Lipzen A."/>
            <person name="Mereny Z."/>
            <person name="Hegedus B."/>
            <person name="Baldrian P."/>
            <person name="Stursova M."/>
            <person name="Weitz H."/>
            <person name="Taylor A."/>
            <person name="Grigoriev I.V."/>
            <person name="Nagy L.G."/>
            <person name="Martin F."/>
            <person name="Kauserud H."/>
        </authorList>
    </citation>
    <scope>NUCLEOTIDE SEQUENCE</scope>
    <source>
        <strain evidence="1">CBHHK188m</strain>
    </source>
</reference>
<dbReference type="EMBL" id="JARJLG010000076">
    <property type="protein sequence ID" value="KAJ7751938.1"/>
    <property type="molecule type" value="Genomic_DNA"/>
</dbReference>
<evidence type="ECO:0000313" key="1">
    <source>
        <dbReference type="EMBL" id="KAJ7751938.1"/>
    </source>
</evidence>
<dbReference type="Proteomes" id="UP001215280">
    <property type="component" value="Unassembled WGS sequence"/>
</dbReference>
<evidence type="ECO:0000313" key="2">
    <source>
        <dbReference type="Proteomes" id="UP001215280"/>
    </source>
</evidence>
<comment type="caution">
    <text evidence="1">The sequence shown here is derived from an EMBL/GenBank/DDBJ whole genome shotgun (WGS) entry which is preliminary data.</text>
</comment>
<dbReference type="AlphaFoldDB" id="A0AAD7IWA0"/>
<proteinExistence type="predicted"/>
<sequence>MRDFPQELIDEILDQAAAQKSGFPGFSPGWSLKGKGVGTRGLVCRQWWPRSRMHLFSHVTLRPTTIQSFFDLVDTSQSPILTFIASLDLRFAPDPRFLDEGQRTRFRECCQLTNLWIYLPNLELPGTDTTEFYSSVQLHASSLGIVPSISWFSMNFESIPLSVAVGVVSAFPALHTLRVSGLELVRVVIPQPHPLSVRIHTLEFGVRGEGVDGFFSYLLSLPDPPLLRNVDLDVGRADPDGAVVHYLRKSGSIIQHLTLEEIPLETSCARLAIQYAINLQDLYLIGEVVPLLDFVAAVSSHKLATFRIYQILWAEDVTPNPWSEIEAVLTADSRFRGL</sequence>
<accession>A0AAD7IWA0</accession>
<gene>
    <name evidence="1" type="ORF">DFH07DRAFT_1061790</name>
</gene>